<gene>
    <name evidence="1" type="ORF">JCM19301_999</name>
    <name evidence="2" type="ORF">JCM19302_339</name>
    <name evidence="3" type="ORF">JCM19538_1661</name>
</gene>
<evidence type="ECO:0000313" key="2">
    <source>
        <dbReference type="EMBL" id="GAL71994.1"/>
    </source>
</evidence>
<evidence type="ECO:0000313" key="3">
    <source>
        <dbReference type="EMBL" id="GAL88335.1"/>
    </source>
</evidence>
<dbReference type="Proteomes" id="UP000029641">
    <property type="component" value="Unassembled WGS sequence"/>
</dbReference>
<accession>A0A090W967</accession>
<sequence>MKNVLRIILLLALLFIGSKVLFSDFSLEKPENKTMAVVKK</sequence>
<evidence type="ECO:0000313" key="4">
    <source>
        <dbReference type="Proteomes" id="UP000029646"/>
    </source>
</evidence>
<dbReference type="Proteomes" id="UP000030184">
    <property type="component" value="Unassembled WGS sequence"/>
</dbReference>
<dbReference type="Proteomes" id="UP000029646">
    <property type="component" value="Unassembled WGS sequence"/>
</dbReference>
<protein>
    <submittedName>
        <fullName evidence="2">Uncharacterized protein</fullName>
    </submittedName>
</protein>
<evidence type="ECO:0000313" key="5">
    <source>
        <dbReference type="Proteomes" id="UP000030184"/>
    </source>
</evidence>
<name>A0A090W967_9FLAO</name>
<dbReference type="STRING" id="504487.JCM19538_1661"/>
<evidence type="ECO:0000313" key="1">
    <source>
        <dbReference type="EMBL" id="GAL67712.1"/>
    </source>
</evidence>
<proteinExistence type="predicted"/>
<dbReference type="AlphaFoldDB" id="A0A090W967"/>
<keyword evidence="5" id="KW-1185">Reference proteome</keyword>
<dbReference type="RefSeq" id="WP_262489559.1">
    <property type="nucleotide sequence ID" value="NZ_BBNR01000012.1"/>
</dbReference>
<dbReference type="EMBL" id="BBNS01000018">
    <property type="protein sequence ID" value="GAL71994.1"/>
    <property type="molecule type" value="Genomic_DNA"/>
</dbReference>
<organism evidence="2 4">
    <name type="scientific">Jejuia pallidilutea</name>
    <dbReference type="NCBI Taxonomy" id="504487"/>
    <lineage>
        <taxon>Bacteria</taxon>
        <taxon>Pseudomonadati</taxon>
        <taxon>Bacteroidota</taxon>
        <taxon>Flavobacteriia</taxon>
        <taxon>Flavobacteriales</taxon>
        <taxon>Flavobacteriaceae</taxon>
        <taxon>Jejuia</taxon>
    </lineage>
</organism>
<reference evidence="5" key="1">
    <citation type="journal article" date="2014" name="Genome Announc.">
        <title>Draft Genome Sequence of Marine Flavobacterium Jejuia pallidilutea Strain 11shimoA1 and Pigmentation Mutants.</title>
        <authorList>
            <person name="Takatani N."/>
            <person name="Nakanishi M."/>
            <person name="Meirelles P."/>
            <person name="Mino S."/>
            <person name="Suda W."/>
            <person name="Oshima K."/>
            <person name="Hattori M."/>
            <person name="Ohkuma M."/>
            <person name="Hosokawa M."/>
            <person name="Miyashita K."/>
            <person name="Thompson F.L."/>
            <person name="Niwa A."/>
            <person name="Sawabe T."/>
            <person name="Sawabe T."/>
        </authorList>
    </citation>
    <scope>NUCLEOTIDE SEQUENCE [LARGE SCALE GENOMIC DNA]</scope>
    <source>
        <strain evidence="5">JCM 19538</strain>
    </source>
</reference>
<dbReference type="EMBL" id="BBNR01000012">
    <property type="protein sequence ID" value="GAL67712.1"/>
    <property type="molecule type" value="Genomic_DNA"/>
</dbReference>
<dbReference type="EMBL" id="BBNY01000002">
    <property type="protein sequence ID" value="GAL88335.1"/>
    <property type="molecule type" value="Genomic_DNA"/>
</dbReference>
<comment type="caution">
    <text evidence="2">The sequence shown here is derived from an EMBL/GenBank/DDBJ whole genome shotgun (WGS) entry which is preliminary data.</text>
</comment>